<dbReference type="RefSeq" id="WP_252659595.1">
    <property type="nucleotide sequence ID" value="NZ_CP098611.1"/>
</dbReference>
<dbReference type="EMBL" id="CP098611">
    <property type="protein sequence ID" value="USR89331.1"/>
    <property type="molecule type" value="Genomic_DNA"/>
</dbReference>
<evidence type="ECO:0000313" key="1">
    <source>
        <dbReference type="EMBL" id="USR89331.1"/>
    </source>
</evidence>
<name>A0ABY5AKN4_9CYAN</name>
<dbReference type="Proteomes" id="UP001056708">
    <property type="component" value="Chromosome"/>
</dbReference>
<keyword evidence="2" id="KW-1185">Reference proteome</keyword>
<protein>
    <submittedName>
        <fullName evidence="1">Cobyrinic acid a,c-diamide synthase</fullName>
    </submittedName>
</protein>
<reference evidence="1" key="1">
    <citation type="submission" date="2022-06" db="EMBL/GenBank/DDBJ databases">
        <title>Genome sequence of Phormidium yuhuli AB48 isolated from an industrial photobioreactor environment.</title>
        <authorList>
            <person name="Qiu Y."/>
            <person name="Noonan A.J.C."/>
            <person name="Dofher K."/>
            <person name="Koch M."/>
            <person name="Kieft B."/>
            <person name="Lin X."/>
            <person name="Ziels R.M."/>
            <person name="Hallam S.J."/>
        </authorList>
    </citation>
    <scope>NUCLEOTIDE SEQUENCE</scope>
    <source>
        <strain evidence="1">AB48</strain>
    </source>
</reference>
<sequence length="256" mass="30589">MFSPNSTDPHSIFAQLPPQARDWAEQLHWNERRYVLSLCHILCAAPSEVQAEFLDEYTADGLVSRLIEDRDTRQKVKYYLKQFRIDTNLSESLLRGYIRQFYIHCAQDMQRQPEQYLEVAVRLIGSSEESNNAFNYTLGFELLKMMFTMSWIQQERLYRLQRNQDEFLNKYVKPIRFAHQINGIVVPKDKKKFFAKRDYYVQTPQISRKKLMELVMVTFRAETVTEFGFSVIRHPNYLQFNYEYIYTPEAEDILGN</sequence>
<proteinExistence type="predicted"/>
<evidence type="ECO:0000313" key="2">
    <source>
        <dbReference type="Proteomes" id="UP001056708"/>
    </source>
</evidence>
<organism evidence="1 2">
    <name type="scientific">Phormidium yuhuli AB48</name>
    <dbReference type="NCBI Taxonomy" id="2940671"/>
    <lineage>
        <taxon>Bacteria</taxon>
        <taxon>Bacillati</taxon>
        <taxon>Cyanobacteriota</taxon>
        <taxon>Cyanophyceae</taxon>
        <taxon>Oscillatoriophycideae</taxon>
        <taxon>Oscillatoriales</taxon>
        <taxon>Oscillatoriaceae</taxon>
        <taxon>Phormidium</taxon>
        <taxon>Phormidium yuhuli</taxon>
    </lineage>
</organism>
<gene>
    <name evidence="1" type="ORF">NEA10_10535</name>
</gene>
<accession>A0ABY5AKN4</accession>